<dbReference type="Proteomes" id="UP000283523">
    <property type="component" value="Unassembled WGS sequence"/>
</dbReference>
<proteinExistence type="predicted"/>
<protein>
    <submittedName>
        <fullName evidence="1">Uncharacterized protein</fullName>
    </submittedName>
</protein>
<dbReference type="EMBL" id="QXED01000003">
    <property type="protein sequence ID" value="RIV23888.1"/>
    <property type="molecule type" value="Genomic_DNA"/>
</dbReference>
<accession>A0A418MBZ1</accession>
<keyword evidence="2" id="KW-1185">Reference proteome</keyword>
<dbReference type="AlphaFoldDB" id="A0A418MBZ1"/>
<dbReference type="RefSeq" id="WP_119668104.1">
    <property type="nucleotide sequence ID" value="NZ_QXED01000003.1"/>
</dbReference>
<comment type="caution">
    <text evidence="1">The sequence shown here is derived from an EMBL/GenBank/DDBJ whole genome shotgun (WGS) entry which is preliminary data.</text>
</comment>
<evidence type="ECO:0000313" key="2">
    <source>
        <dbReference type="Proteomes" id="UP000283523"/>
    </source>
</evidence>
<gene>
    <name evidence="1" type="ORF">DYU11_13060</name>
</gene>
<evidence type="ECO:0000313" key="1">
    <source>
        <dbReference type="EMBL" id="RIV23888.1"/>
    </source>
</evidence>
<sequence>MQIVIEVSDTKASFVLELLKSLPFVDVKSENKPQAPASSTPMEKKLSPKTASLLGAFPMLATIDEESSRQQAVRKKHLK</sequence>
<dbReference type="OrthoDB" id="886875at2"/>
<name>A0A418MBZ1_9BACT</name>
<reference evidence="1 2" key="1">
    <citation type="submission" date="2018-08" db="EMBL/GenBank/DDBJ databases">
        <title>Fibrisoma montanum sp. nov., isolated from Danxia mountain soil.</title>
        <authorList>
            <person name="Huang Y."/>
        </authorList>
    </citation>
    <scope>NUCLEOTIDE SEQUENCE [LARGE SCALE GENOMIC DNA]</scope>
    <source>
        <strain evidence="1 2">HYT19</strain>
    </source>
</reference>
<organism evidence="1 2">
    <name type="scientific">Fibrisoma montanum</name>
    <dbReference type="NCBI Taxonomy" id="2305895"/>
    <lineage>
        <taxon>Bacteria</taxon>
        <taxon>Pseudomonadati</taxon>
        <taxon>Bacteroidota</taxon>
        <taxon>Cytophagia</taxon>
        <taxon>Cytophagales</taxon>
        <taxon>Spirosomataceae</taxon>
        <taxon>Fibrisoma</taxon>
    </lineage>
</organism>